<evidence type="ECO:0000313" key="4">
    <source>
        <dbReference type="Proteomes" id="UP000002748"/>
    </source>
</evidence>
<evidence type="ECO:0000313" key="3">
    <source>
        <dbReference type="EMBL" id="EJT47302.1"/>
    </source>
</evidence>
<dbReference type="RefSeq" id="XP_014177831.1">
    <property type="nucleotide sequence ID" value="XM_014322356.1"/>
</dbReference>
<sequence>MSAPLRNFGARKLLSKQAHPAILPLPAQQSGNNKPFSLKKTRRNWKPNVHIMNMPVNILGGAPTIAQNLANLNESKFVRGPHLKRVKLAARDKKTVDKAGGVEGLLLSLPASKLTPYGQLLRTELFRELHSIKAQIEANPEEKVAPKLIEGAVSAEAAEATEQR</sequence>
<dbReference type="GeneID" id="25987444"/>
<dbReference type="VEuPathDB" id="FungiDB:A1Q1_03931"/>
<proteinExistence type="predicted"/>
<comment type="caution">
    <text evidence="3">The sequence shown here is derived from an EMBL/GenBank/DDBJ whole genome shotgun (WGS) entry which is preliminary data.</text>
</comment>
<evidence type="ECO:0000256" key="1">
    <source>
        <dbReference type="ARBA" id="ARBA00022980"/>
    </source>
</evidence>
<evidence type="ECO:0000256" key="2">
    <source>
        <dbReference type="ARBA" id="ARBA00023274"/>
    </source>
</evidence>
<keyword evidence="1" id="KW-0689">Ribosomal protein</keyword>
<dbReference type="GO" id="GO:0005840">
    <property type="term" value="C:ribosome"/>
    <property type="evidence" value="ECO:0007669"/>
    <property type="project" value="UniProtKB-KW"/>
</dbReference>
<reference evidence="3 4" key="1">
    <citation type="journal article" date="2012" name="Eukaryot. Cell">
        <title>Draft genome sequence of CBS 2479, the standard type strain of Trichosporon asahii.</title>
        <authorList>
            <person name="Yang R.Y."/>
            <person name="Li H.T."/>
            <person name="Zhu H."/>
            <person name="Zhou G.P."/>
            <person name="Wang M."/>
            <person name="Wang L."/>
        </authorList>
    </citation>
    <scope>NUCLEOTIDE SEQUENCE [LARGE SCALE GENOMIC DNA]</scope>
    <source>
        <strain evidence="4">ATCC 90039 / CBS 2479 / JCM 2466 / KCTC 7840 / NCYC 2677 / UAMH 7654</strain>
    </source>
</reference>
<dbReference type="EMBL" id="ALBS01000258">
    <property type="protein sequence ID" value="EJT47302.1"/>
    <property type="molecule type" value="Genomic_DNA"/>
</dbReference>
<organism evidence="3 4">
    <name type="scientific">Trichosporon asahii var. asahii (strain ATCC 90039 / CBS 2479 / JCM 2466 / KCTC 7840 / NBRC 103889/ NCYC 2677 / UAMH 7654)</name>
    <name type="common">Yeast</name>
    <dbReference type="NCBI Taxonomy" id="1186058"/>
    <lineage>
        <taxon>Eukaryota</taxon>
        <taxon>Fungi</taxon>
        <taxon>Dikarya</taxon>
        <taxon>Basidiomycota</taxon>
        <taxon>Agaricomycotina</taxon>
        <taxon>Tremellomycetes</taxon>
        <taxon>Trichosporonales</taxon>
        <taxon>Trichosporonaceae</taxon>
        <taxon>Trichosporon</taxon>
    </lineage>
</organism>
<protein>
    <submittedName>
        <fullName evidence="3">Uncharacterized protein</fullName>
    </submittedName>
</protein>
<dbReference type="HOGENOM" id="CLU_1620241_0_0_1"/>
<dbReference type="InterPro" id="IPR034704">
    <property type="entry name" value="Ribosomal_bL28/bL31-like_sf"/>
</dbReference>
<name>J6EWV0_TRIAS</name>
<dbReference type="KEGG" id="tasa:A1Q1_03931"/>
<dbReference type="GO" id="GO:1990904">
    <property type="term" value="C:ribonucleoprotein complex"/>
    <property type="evidence" value="ECO:0007669"/>
    <property type="project" value="UniProtKB-KW"/>
</dbReference>
<gene>
    <name evidence="3" type="ORF">A1Q1_03931</name>
</gene>
<dbReference type="OrthoDB" id="361870at2759"/>
<dbReference type="AlphaFoldDB" id="J6EWV0"/>
<dbReference type="Proteomes" id="UP000002748">
    <property type="component" value="Unassembled WGS sequence"/>
</dbReference>
<keyword evidence="2" id="KW-0687">Ribonucleoprotein</keyword>
<dbReference type="SUPFAM" id="SSF143800">
    <property type="entry name" value="L28p-like"/>
    <property type="match status" value="1"/>
</dbReference>
<accession>J6EWV0</accession>